<keyword evidence="3 6" id="KW-1133">Transmembrane helix</keyword>
<dbReference type="GO" id="GO:0004930">
    <property type="term" value="F:G protein-coupled receptor activity"/>
    <property type="evidence" value="ECO:0007669"/>
    <property type="project" value="InterPro"/>
</dbReference>
<dbReference type="Gene3D" id="4.10.410.20">
    <property type="match status" value="1"/>
</dbReference>
<evidence type="ECO:0000259" key="9">
    <source>
        <dbReference type="PROSITE" id="PS50958"/>
    </source>
</evidence>
<evidence type="ECO:0000256" key="1">
    <source>
        <dbReference type="ARBA" id="ARBA00004141"/>
    </source>
</evidence>
<protein>
    <submittedName>
        <fullName evidence="10">Uncharacterized protein</fullName>
    </submittedName>
</protein>
<keyword evidence="11" id="KW-1185">Reference proteome</keyword>
<dbReference type="CDD" id="cd13952">
    <property type="entry name" value="7tm_classB"/>
    <property type="match status" value="1"/>
</dbReference>
<dbReference type="GO" id="GO:0007166">
    <property type="term" value="P:cell surface receptor signaling pathway"/>
    <property type="evidence" value="ECO:0007669"/>
    <property type="project" value="InterPro"/>
</dbReference>
<evidence type="ECO:0000256" key="7">
    <source>
        <dbReference type="SAM" id="SignalP"/>
    </source>
</evidence>
<evidence type="ECO:0000256" key="6">
    <source>
        <dbReference type="SAM" id="Phobius"/>
    </source>
</evidence>
<evidence type="ECO:0000313" key="10">
    <source>
        <dbReference type="EMBL" id="KAJ7379622.1"/>
    </source>
</evidence>
<name>A0A9W9ZDE8_9CNID</name>
<sequence length="541" mass="61631">MFLLVLDLDLLLSLFFLALCAATAAQMWPKPMSWIQFCPQWDYHIGQPIFVIYTCKDRCGVDERDASVAYLPRCFCDKLCDEFGDCCFDFDALCRTHVNPETSSLTSNETCLALKSIGFNSHPKYTGYAVWSTCPQNWTEGSVRQKCRDEDQNDFLRNLPVFDKDSHVTYKNIFCARCNGAVNTTYWKLQFDCAVWFNVTTFLTFNLTSDMGFLHDKCLVDKSPEGVQLNFLKLCIPRFQDCRNISQEKNEPYCQTECLSSTSKYSITCKVQDRQAHGPQCSLDEVYDPCAGSCKKIVPPGSYNKHHQHKHNDTQEWNPNCTFIAFNKTDYKQLSNGSIYLKLHNKIYSNTTYTIRDNRLLLCVNFTRNVTGTEKEHGIRKMKTTPASLQLLTSIGCIVSMVSLVLLLITYILFAELRNLPGKIIINLAFSLLLYQSVLFSAVKTDDQEACLAVAVLLHYFVISSFTWMNVMAYDVHRIFTATSVGVAGNRRGSYKKRLMKYCLYAWGAPAFIVLICVVVDHIKKGSIGYGFFIFLSISPV</sequence>
<dbReference type="InterPro" id="IPR036024">
    <property type="entry name" value="Somatomedin_B-like_dom_sf"/>
</dbReference>
<feature type="domain" description="G-protein coupled receptors family 2 profile 2" evidence="8">
    <location>
        <begin position="389"/>
        <end position="541"/>
    </location>
</feature>
<dbReference type="SUPFAM" id="SSF81321">
    <property type="entry name" value="Family A G protein-coupled receptor-like"/>
    <property type="match status" value="1"/>
</dbReference>
<evidence type="ECO:0000256" key="3">
    <source>
        <dbReference type="ARBA" id="ARBA00022989"/>
    </source>
</evidence>
<keyword evidence="2 6" id="KW-0812">Transmembrane</keyword>
<dbReference type="PANTHER" id="PTHR45902">
    <property type="entry name" value="LATROPHILIN RECEPTOR-LIKE PROTEIN A"/>
    <property type="match status" value="1"/>
</dbReference>
<evidence type="ECO:0000256" key="4">
    <source>
        <dbReference type="ARBA" id="ARBA00023136"/>
    </source>
</evidence>
<evidence type="ECO:0000256" key="5">
    <source>
        <dbReference type="ARBA" id="ARBA00023157"/>
    </source>
</evidence>
<dbReference type="PROSITE" id="PS00524">
    <property type="entry name" value="SMB_1"/>
    <property type="match status" value="1"/>
</dbReference>
<feature type="signal peptide" evidence="7">
    <location>
        <begin position="1"/>
        <end position="25"/>
    </location>
</feature>
<evidence type="ECO:0000259" key="8">
    <source>
        <dbReference type="PROSITE" id="PS50261"/>
    </source>
</evidence>
<feature type="chain" id="PRO_5040987281" evidence="7">
    <location>
        <begin position="26"/>
        <end position="541"/>
    </location>
</feature>
<dbReference type="InterPro" id="IPR053231">
    <property type="entry name" value="GPCR_LN-TM7"/>
</dbReference>
<gene>
    <name evidence="10" type="ORF">OS493_014017</name>
</gene>
<evidence type="ECO:0000313" key="11">
    <source>
        <dbReference type="Proteomes" id="UP001163046"/>
    </source>
</evidence>
<dbReference type="InterPro" id="IPR022343">
    <property type="entry name" value="GCR1-cAMP_receptor"/>
</dbReference>
<dbReference type="Proteomes" id="UP001163046">
    <property type="component" value="Unassembled WGS sequence"/>
</dbReference>
<dbReference type="InterPro" id="IPR001212">
    <property type="entry name" value="Somatomedin_B_dom"/>
</dbReference>
<dbReference type="Gene3D" id="1.20.1070.10">
    <property type="entry name" value="Rhodopsin 7-helix transmembrane proteins"/>
    <property type="match status" value="1"/>
</dbReference>
<feature type="transmembrane region" description="Helical" evidence="6">
    <location>
        <begin position="502"/>
        <end position="523"/>
    </location>
</feature>
<dbReference type="InterPro" id="IPR000832">
    <property type="entry name" value="GPCR_2_secretin-like"/>
</dbReference>
<dbReference type="GO" id="GO:0016020">
    <property type="term" value="C:membrane"/>
    <property type="evidence" value="ECO:0007669"/>
    <property type="project" value="UniProtKB-SubCell"/>
</dbReference>
<dbReference type="OrthoDB" id="5966762at2759"/>
<feature type="transmembrane region" description="Helical" evidence="6">
    <location>
        <begin position="450"/>
        <end position="471"/>
    </location>
</feature>
<dbReference type="PANTHER" id="PTHR45902:SF4">
    <property type="entry name" value="G-PROTEIN COUPLED RECEPTORS FAMILY 2 PROFILE 2 DOMAIN-CONTAINING PROTEIN"/>
    <property type="match status" value="1"/>
</dbReference>
<proteinExistence type="predicted"/>
<dbReference type="PRINTS" id="PR02001">
    <property type="entry name" value="GCR1CAMPR"/>
</dbReference>
<dbReference type="AlphaFoldDB" id="A0A9W9ZDE8"/>
<dbReference type="SMART" id="SM00201">
    <property type="entry name" value="SO"/>
    <property type="match status" value="1"/>
</dbReference>
<dbReference type="PROSITE" id="PS50261">
    <property type="entry name" value="G_PROTEIN_RECEP_F2_4"/>
    <property type="match status" value="1"/>
</dbReference>
<dbReference type="SUPFAM" id="SSF90188">
    <property type="entry name" value="Somatomedin B domain"/>
    <property type="match status" value="1"/>
</dbReference>
<dbReference type="InterPro" id="IPR017981">
    <property type="entry name" value="GPCR_2-like_7TM"/>
</dbReference>
<dbReference type="PROSITE" id="PS50958">
    <property type="entry name" value="SMB_2"/>
    <property type="match status" value="1"/>
</dbReference>
<accession>A0A9W9ZDE8</accession>
<keyword evidence="7" id="KW-0732">Signal</keyword>
<feature type="transmembrane region" description="Helical" evidence="6">
    <location>
        <begin position="391"/>
        <end position="413"/>
    </location>
</feature>
<comment type="caution">
    <text evidence="10">The sequence shown here is derived from an EMBL/GenBank/DDBJ whole genome shotgun (WGS) entry which is preliminary data.</text>
</comment>
<evidence type="ECO:0000256" key="2">
    <source>
        <dbReference type="ARBA" id="ARBA00022692"/>
    </source>
</evidence>
<feature type="domain" description="SMB" evidence="9">
    <location>
        <begin position="51"/>
        <end position="103"/>
    </location>
</feature>
<dbReference type="Pfam" id="PF00002">
    <property type="entry name" value="7tm_2"/>
    <property type="match status" value="1"/>
</dbReference>
<feature type="transmembrane region" description="Helical" evidence="6">
    <location>
        <begin position="425"/>
        <end position="444"/>
    </location>
</feature>
<dbReference type="Pfam" id="PF01033">
    <property type="entry name" value="Somatomedin_B"/>
    <property type="match status" value="1"/>
</dbReference>
<keyword evidence="4 6" id="KW-0472">Membrane</keyword>
<organism evidence="10 11">
    <name type="scientific">Desmophyllum pertusum</name>
    <dbReference type="NCBI Taxonomy" id="174260"/>
    <lineage>
        <taxon>Eukaryota</taxon>
        <taxon>Metazoa</taxon>
        <taxon>Cnidaria</taxon>
        <taxon>Anthozoa</taxon>
        <taxon>Hexacorallia</taxon>
        <taxon>Scleractinia</taxon>
        <taxon>Caryophylliina</taxon>
        <taxon>Caryophylliidae</taxon>
        <taxon>Desmophyllum</taxon>
    </lineage>
</organism>
<reference evidence="10" key="1">
    <citation type="submission" date="2023-01" db="EMBL/GenBank/DDBJ databases">
        <title>Genome assembly of the deep-sea coral Lophelia pertusa.</title>
        <authorList>
            <person name="Herrera S."/>
            <person name="Cordes E."/>
        </authorList>
    </citation>
    <scope>NUCLEOTIDE SEQUENCE</scope>
    <source>
        <strain evidence="10">USNM1676648</strain>
        <tissue evidence="10">Polyp</tissue>
    </source>
</reference>
<keyword evidence="5" id="KW-1015">Disulfide bond</keyword>
<comment type="subcellular location">
    <subcellularLocation>
        <location evidence="1">Membrane</location>
        <topology evidence="1">Multi-pass membrane protein</topology>
    </subcellularLocation>
</comment>
<dbReference type="EMBL" id="MU826356">
    <property type="protein sequence ID" value="KAJ7379622.1"/>
    <property type="molecule type" value="Genomic_DNA"/>
</dbReference>